<evidence type="ECO:0008006" key="4">
    <source>
        <dbReference type="Google" id="ProtNLM"/>
    </source>
</evidence>
<proteinExistence type="predicted"/>
<keyword evidence="1" id="KW-1133">Transmembrane helix</keyword>
<organism evidence="2 3">
    <name type="scientific">Folsomia candida</name>
    <name type="common">Springtail</name>
    <dbReference type="NCBI Taxonomy" id="158441"/>
    <lineage>
        <taxon>Eukaryota</taxon>
        <taxon>Metazoa</taxon>
        <taxon>Ecdysozoa</taxon>
        <taxon>Arthropoda</taxon>
        <taxon>Hexapoda</taxon>
        <taxon>Collembola</taxon>
        <taxon>Entomobryomorpha</taxon>
        <taxon>Isotomoidea</taxon>
        <taxon>Isotomidae</taxon>
        <taxon>Proisotominae</taxon>
        <taxon>Folsomia</taxon>
    </lineage>
</organism>
<keyword evidence="3" id="KW-1185">Reference proteome</keyword>
<keyword evidence="1" id="KW-0812">Transmembrane</keyword>
<dbReference type="AlphaFoldDB" id="A0A226EWR0"/>
<dbReference type="Proteomes" id="UP000198287">
    <property type="component" value="Unassembled WGS sequence"/>
</dbReference>
<reference evidence="2 3" key="1">
    <citation type="submission" date="2015-12" db="EMBL/GenBank/DDBJ databases">
        <title>The genome of Folsomia candida.</title>
        <authorList>
            <person name="Faddeeva A."/>
            <person name="Derks M.F."/>
            <person name="Anvar Y."/>
            <person name="Smit S."/>
            <person name="Van Straalen N."/>
            <person name="Roelofs D."/>
        </authorList>
    </citation>
    <scope>NUCLEOTIDE SEQUENCE [LARGE SCALE GENOMIC DNA]</scope>
    <source>
        <strain evidence="2 3">VU population</strain>
        <tissue evidence="2">Whole body</tissue>
    </source>
</reference>
<protein>
    <recommendedName>
        <fullName evidence="4">Gustatory receptor</fullName>
    </recommendedName>
</protein>
<evidence type="ECO:0000313" key="3">
    <source>
        <dbReference type="Proteomes" id="UP000198287"/>
    </source>
</evidence>
<comment type="caution">
    <text evidence="2">The sequence shown here is derived from an EMBL/GenBank/DDBJ whole genome shotgun (WGS) entry which is preliminary data.</text>
</comment>
<feature type="transmembrane region" description="Helical" evidence="1">
    <location>
        <begin position="304"/>
        <end position="325"/>
    </location>
</feature>
<feature type="transmembrane region" description="Helical" evidence="1">
    <location>
        <begin position="90"/>
        <end position="115"/>
    </location>
</feature>
<evidence type="ECO:0000313" key="2">
    <source>
        <dbReference type="EMBL" id="OXA61271.1"/>
    </source>
</evidence>
<feature type="transmembrane region" description="Helical" evidence="1">
    <location>
        <begin position="56"/>
        <end position="78"/>
    </location>
</feature>
<name>A0A226EWR0_FOLCA</name>
<keyword evidence="1" id="KW-0472">Membrane</keyword>
<evidence type="ECO:0000256" key="1">
    <source>
        <dbReference type="SAM" id="Phobius"/>
    </source>
</evidence>
<feature type="transmembrane region" description="Helical" evidence="1">
    <location>
        <begin position="210"/>
        <end position="237"/>
    </location>
</feature>
<accession>A0A226EWR0</accession>
<feature type="transmembrane region" description="Helical" evidence="1">
    <location>
        <begin position="273"/>
        <end position="292"/>
    </location>
</feature>
<feature type="transmembrane region" description="Helical" evidence="1">
    <location>
        <begin position="17"/>
        <end position="35"/>
    </location>
</feature>
<dbReference type="EMBL" id="LNIX01000001">
    <property type="protein sequence ID" value="OXA61271.1"/>
    <property type="molecule type" value="Genomic_DNA"/>
</dbReference>
<gene>
    <name evidence="2" type="ORF">Fcan01_00443</name>
</gene>
<sequence>MGKLIEKLINPFSYTSYIPEITFITNLTAISYAIPIKENSKNSKPRFSVIHTKSDWYFYFASFTITLFYTGNYCYWFYTTIYNSPNNLQVWQVFMSIYFLFSYLIIFGMQATLLLRRSEFQFLLETLLWIEETCIKRGASNYLQLKMLLSLTMAKFSLPTVSILMSLFGYFRPCAPPSVIAAFIFKCENGWVEDTLGVMQRLFSGLCYAWVWYVLAAAVVVTMSVIVVYPAVMIELWMRCGEIQVRKSTRAVVDYRVGQVAQSLTNDVLSKPCLQLFLGLSIMAEISAMYVLTTSSRHLTVDAAMFFVLMGVDYFIIIHVVLRALSKSYVTSVKFIKNMERLHKRDPWFKRFLRSCPSLKVGMGDGKFFDGLTSFVIWQFCVDRLINLLLL</sequence>
<feature type="transmembrane region" description="Helical" evidence="1">
    <location>
        <begin position="147"/>
        <end position="171"/>
    </location>
</feature>